<keyword evidence="3 5" id="KW-1133">Transmembrane helix</keyword>
<keyword evidence="2 5" id="KW-0812">Transmembrane</keyword>
<sequence>MADQTMPRLPPGQSYYDISFGPKANCTLDICMVERTVYGYRPNLAANIVFLVLYVISGLIHLYLGFRSRSWFYTWSMVIGAVNAVVGYSGRIMMYYNPFSFPAFMIQIICITSGPVYYTAAIYVTLAAMINYLSPSMSRFPPKYFYWVFIPGDIACLVMQSAGGALSTSSAGSSQTGVDLALVGLSLQVVLMVAFMVVFLDYLVRYLRSPLYSSQAATGGLGIRLRLFFGFISSAFLLILVRCAYRLAELHEGYRGEMIRDEALFIGLEGVMVILAVYFLMVSHPGFVFQKKHEHETARLDSVTSEKPQ</sequence>
<proteinExistence type="predicted"/>
<feature type="transmembrane region" description="Helical" evidence="5">
    <location>
        <begin position="44"/>
        <end position="64"/>
    </location>
</feature>
<accession>A0ABR2I3R3</accession>
<dbReference type="Pfam" id="PF04479">
    <property type="entry name" value="RTA1"/>
    <property type="match status" value="1"/>
</dbReference>
<evidence type="ECO:0000256" key="4">
    <source>
        <dbReference type="ARBA" id="ARBA00023136"/>
    </source>
</evidence>
<organism evidence="6 7">
    <name type="scientific">Apiospora arundinis</name>
    <dbReference type="NCBI Taxonomy" id="335852"/>
    <lineage>
        <taxon>Eukaryota</taxon>
        <taxon>Fungi</taxon>
        <taxon>Dikarya</taxon>
        <taxon>Ascomycota</taxon>
        <taxon>Pezizomycotina</taxon>
        <taxon>Sordariomycetes</taxon>
        <taxon>Xylariomycetidae</taxon>
        <taxon>Amphisphaeriales</taxon>
        <taxon>Apiosporaceae</taxon>
        <taxon>Apiospora</taxon>
    </lineage>
</organism>
<dbReference type="Proteomes" id="UP001390339">
    <property type="component" value="Unassembled WGS sequence"/>
</dbReference>
<dbReference type="EMBL" id="JAPCWZ010000007">
    <property type="protein sequence ID" value="KAK8857008.1"/>
    <property type="molecule type" value="Genomic_DNA"/>
</dbReference>
<keyword evidence="7" id="KW-1185">Reference proteome</keyword>
<dbReference type="PANTHER" id="PTHR31465:SF9">
    <property type="entry name" value="SPHINGOID LONG-CHAIN BASE TRANSPORTER RSB1"/>
    <property type="match status" value="1"/>
</dbReference>
<feature type="transmembrane region" description="Helical" evidence="5">
    <location>
        <begin position="71"/>
        <end position="92"/>
    </location>
</feature>
<evidence type="ECO:0000256" key="3">
    <source>
        <dbReference type="ARBA" id="ARBA00022989"/>
    </source>
</evidence>
<protein>
    <submittedName>
        <fullName evidence="6">Sphingoid long-chain base transporter RSB1</fullName>
    </submittedName>
</protein>
<gene>
    <name evidence="6" type="ORF">PGQ11_012920</name>
</gene>
<feature type="transmembrane region" description="Helical" evidence="5">
    <location>
        <begin position="182"/>
        <end position="204"/>
    </location>
</feature>
<evidence type="ECO:0000313" key="7">
    <source>
        <dbReference type="Proteomes" id="UP001390339"/>
    </source>
</evidence>
<name>A0ABR2I3R3_9PEZI</name>
<evidence type="ECO:0000313" key="6">
    <source>
        <dbReference type="EMBL" id="KAK8857008.1"/>
    </source>
</evidence>
<dbReference type="PANTHER" id="PTHR31465">
    <property type="entry name" value="PROTEIN RTA1-RELATED"/>
    <property type="match status" value="1"/>
</dbReference>
<dbReference type="InterPro" id="IPR007568">
    <property type="entry name" value="RTA1"/>
</dbReference>
<reference evidence="6 7" key="1">
    <citation type="journal article" date="2024" name="IMA Fungus">
        <title>Apiospora arundinis, a panoply of carbohydrate-active enzymes and secondary metabolites.</title>
        <authorList>
            <person name="Sorensen T."/>
            <person name="Petersen C."/>
            <person name="Muurmann A.T."/>
            <person name="Christiansen J.V."/>
            <person name="Brundto M.L."/>
            <person name="Overgaard C.K."/>
            <person name="Boysen A.T."/>
            <person name="Wollenberg R.D."/>
            <person name="Larsen T.O."/>
            <person name="Sorensen J.L."/>
            <person name="Nielsen K.L."/>
            <person name="Sondergaard T.E."/>
        </authorList>
    </citation>
    <scope>NUCLEOTIDE SEQUENCE [LARGE SCALE GENOMIC DNA]</scope>
    <source>
        <strain evidence="6 7">AAU 773</strain>
    </source>
</reference>
<feature type="transmembrane region" description="Helical" evidence="5">
    <location>
        <begin position="144"/>
        <end position="162"/>
    </location>
</feature>
<feature type="transmembrane region" description="Helical" evidence="5">
    <location>
        <begin position="225"/>
        <end position="248"/>
    </location>
</feature>
<evidence type="ECO:0000256" key="5">
    <source>
        <dbReference type="SAM" id="Phobius"/>
    </source>
</evidence>
<evidence type="ECO:0000256" key="1">
    <source>
        <dbReference type="ARBA" id="ARBA00004141"/>
    </source>
</evidence>
<keyword evidence="4 5" id="KW-0472">Membrane</keyword>
<comment type="subcellular location">
    <subcellularLocation>
        <location evidence="1">Membrane</location>
        <topology evidence="1">Multi-pass membrane protein</topology>
    </subcellularLocation>
</comment>
<feature type="transmembrane region" description="Helical" evidence="5">
    <location>
        <begin position="104"/>
        <end position="132"/>
    </location>
</feature>
<comment type="caution">
    <text evidence="6">The sequence shown here is derived from an EMBL/GenBank/DDBJ whole genome shotgun (WGS) entry which is preliminary data.</text>
</comment>
<feature type="transmembrane region" description="Helical" evidence="5">
    <location>
        <begin position="263"/>
        <end position="282"/>
    </location>
</feature>
<evidence type="ECO:0000256" key="2">
    <source>
        <dbReference type="ARBA" id="ARBA00022692"/>
    </source>
</evidence>